<comment type="caution">
    <text evidence="10">The sequence shown here is derived from an EMBL/GenBank/DDBJ whole genome shotgun (WGS) entry which is preliminary data.</text>
</comment>
<name>A0A6N6REW7_9FLAO</name>
<dbReference type="Pfam" id="PF00749">
    <property type="entry name" value="tRNA-synt_1c"/>
    <property type="match status" value="1"/>
</dbReference>
<evidence type="ECO:0000256" key="6">
    <source>
        <dbReference type="ARBA" id="ARBA00023146"/>
    </source>
</evidence>
<feature type="binding site" evidence="7">
    <location>
        <position position="101"/>
    </location>
    <ligand>
        <name>Zn(2+)</name>
        <dbReference type="ChEBI" id="CHEBI:29105"/>
    </ligand>
</feature>
<evidence type="ECO:0000256" key="7">
    <source>
        <dbReference type="HAMAP-Rule" id="MF_01428"/>
    </source>
</evidence>
<keyword evidence="6 7" id="KW-0030">Aminoacyl-tRNA synthetase</keyword>
<dbReference type="OrthoDB" id="9807503at2"/>
<feature type="binding site" evidence="7">
    <location>
        <position position="206"/>
    </location>
    <ligand>
        <name>L-glutamate</name>
        <dbReference type="ChEBI" id="CHEBI:29985"/>
    </ligand>
</feature>
<comment type="function">
    <text evidence="7">Catalyzes the tRNA-independent activation of glutamate in presence of ATP and the subsequent transfer of glutamate onto a tRNA(Asp). Glutamate is transferred on the 2-amino-5-(4,5-dihydroxy-2-cyclopenten-1-yl) moiety of the queuosine in the wobble position of the QUC anticodon.</text>
</comment>
<comment type="cofactor">
    <cofactor evidence="7">
        <name>Zn(2+)</name>
        <dbReference type="ChEBI" id="CHEBI:29105"/>
    </cofactor>
    <text evidence="7">Binds 1 zinc ion per subunit.</text>
</comment>
<dbReference type="AlphaFoldDB" id="A0A6N6REW7"/>
<keyword evidence="1 7" id="KW-0436">Ligase</keyword>
<dbReference type="NCBIfam" id="TIGR03838">
    <property type="entry name" value="queuosine_YadB"/>
    <property type="match status" value="1"/>
</dbReference>
<evidence type="ECO:0000259" key="9">
    <source>
        <dbReference type="Pfam" id="PF00749"/>
    </source>
</evidence>
<feature type="domain" description="Glutamyl/glutaminyl-tRNA synthetase class Ib catalytic" evidence="9">
    <location>
        <begin position="7"/>
        <end position="262"/>
    </location>
</feature>
<evidence type="ECO:0000313" key="11">
    <source>
        <dbReference type="Proteomes" id="UP000468650"/>
    </source>
</evidence>
<dbReference type="PROSITE" id="PS00178">
    <property type="entry name" value="AA_TRNA_LIGASE_I"/>
    <property type="match status" value="1"/>
</dbReference>
<dbReference type="PANTHER" id="PTHR43311:SF1">
    <property type="entry name" value="GLUTAMYL-Q TRNA(ASP) SYNTHETASE"/>
    <property type="match status" value="1"/>
</dbReference>
<keyword evidence="3 7" id="KW-0547">Nucleotide-binding</keyword>
<dbReference type="HAMAP" id="MF_01428">
    <property type="entry name" value="Glu_Q_tRNA_synth"/>
    <property type="match status" value="1"/>
</dbReference>
<gene>
    <name evidence="7" type="primary">gluQ</name>
    <name evidence="10" type="ORF">F8C67_10075</name>
</gene>
<dbReference type="InterPro" id="IPR014729">
    <property type="entry name" value="Rossmann-like_a/b/a_fold"/>
</dbReference>
<accession>A0A6N6REW7</accession>
<feature type="binding site" evidence="7">
    <location>
        <position position="188"/>
    </location>
    <ligand>
        <name>L-glutamate</name>
        <dbReference type="ChEBI" id="CHEBI:29985"/>
    </ligand>
</feature>
<dbReference type="InterPro" id="IPR022380">
    <property type="entry name" value="Glu-Q_tRNA(Asp)_Synthase"/>
</dbReference>
<dbReference type="PANTHER" id="PTHR43311">
    <property type="entry name" value="GLUTAMATE--TRNA LIGASE"/>
    <property type="match status" value="1"/>
</dbReference>
<dbReference type="GO" id="GO:0006400">
    <property type="term" value="P:tRNA modification"/>
    <property type="evidence" value="ECO:0007669"/>
    <property type="project" value="InterPro"/>
</dbReference>
<dbReference type="GO" id="GO:0006424">
    <property type="term" value="P:glutamyl-tRNA aminoacylation"/>
    <property type="evidence" value="ECO:0007669"/>
    <property type="project" value="InterPro"/>
</dbReference>
<dbReference type="Proteomes" id="UP000468650">
    <property type="component" value="Unassembled WGS sequence"/>
</dbReference>
<evidence type="ECO:0000256" key="8">
    <source>
        <dbReference type="RuleBase" id="RU363037"/>
    </source>
</evidence>
<evidence type="ECO:0000256" key="1">
    <source>
        <dbReference type="ARBA" id="ARBA00022598"/>
    </source>
</evidence>
<dbReference type="GO" id="GO:0008270">
    <property type="term" value="F:zinc ion binding"/>
    <property type="evidence" value="ECO:0007669"/>
    <property type="project" value="UniProtKB-UniRule"/>
</dbReference>
<protein>
    <recommendedName>
        <fullName evidence="7">Glutamyl-Q tRNA(Asp) synthetase</fullName>
        <shortName evidence="7">Glu-Q-RSs</shortName>
        <ecNumber evidence="7">6.1.1.-</ecNumber>
    </recommendedName>
</protein>
<keyword evidence="5 7" id="KW-0067">ATP-binding</keyword>
<evidence type="ECO:0000256" key="4">
    <source>
        <dbReference type="ARBA" id="ARBA00022833"/>
    </source>
</evidence>
<feature type="short sequence motif" description="'HIGH' region" evidence="7">
    <location>
        <begin position="12"/>
        <end position="22"/>
    </location>
</feature>
<dbReference type="InterPro" id="IPR001412">
    <property type="entry name" value="aa-tRNA-synth_I_CS"/>
</dbReference>
<feature type="binding site" evidence="7">
    <location>
        <position position="125"/>
    </location>
    <ligand>
        <name>Zn(2+)</name>
        <dbReference type="ChEBI" id="CHEBI:29105"/>
    </ligand>
</feature>
<evidence type="ECO:0000256" key="5">
    <source>
        <dbReference type="ARBA" id="ARBA00022840"/>
    </source>
</evidence>
<dbReference type="NCBIfam" id="NF004314">
    <property type="entry name" value="PRK05710.1-3"/>
    <property type="match status" value="1"/>
</dbReference>
<organism evidence="10 11">
    <name type="scientific">Phaeocystidibacter luteus</name>
    <dbReference type="NCBI Taxonomy" id="911197"/>
    <lineage>
        <taxon>Bacteria</taxon>
        <taxon>Pseudomonadati</taxon>
        <taxon>Bacteroidota</taxon>
        <taxon>Flavobacteriia</taxon>
        <taxon>Flavobacteriales</taxon>
        <taxon>Phaeocystidibacteraceae</taxon>
        <taxon>Phaeocystidibacter</taxon>
    </lineage>
</organism>
<dbReference type="InterPro" id="IPR049940">
    <property type="entry name" value="GluQ/Sye"/>
</dbReference>
<evidence type="ECO:0000256" key="2">
    <source>
        <dbReference type="ARBA" id="ARBA00022723"/>
    </source>
</evidence>
<feature type="binding site" evidence="7">
    <location>
        <position position="45"/>
    </location>
    <ligand>
        <name>L-glutamate</name>
        <dbReference type="ChEBI" id="CHEBI:29985"/>
    </ligand>
</feature>
<dbReference type="InterPro" id="IPR000924">
    <property type="entry name" value="Glu/Gln-tRNA-synth"/>
</dbReference>
<evidence type="ECO:0000313" key="10">
    <source>
        <dbReference type="EMBL" id="KAB2808624.1"/>
    </source>
</evidence>
<sequence>MSGAKPRFRFAPSPTGELHMGNFATAVLAWLQARSMNGTFILRIEDNDTQRSKQEYADQIMRDMEWLGLDWDEGPFYQSKRTDLYRDALSKLEKADLIYPCFCSRKDLQALASAPHGISSEGPDYPGFCRDLSKEEVAAAREEKDPSFRFRLPHRSYSFTDLICGKQEYPPGYGGDFVVKRADGMWAYQLACTVDDLDMGITHVLRGSDLLDSTPRQLALTDVLGGTAPSYAHSPLWMGEDGHRLSKRNGAKSIRELRESGMSADDVLGKIGVLSGLMDEYGSASLQELRDQFDLSRIGSKHVDYIP</sequence>
<dbReference type="Gene3D" id="3.40.50.620">
    <property type="entry name" value="HUPs"/>
    <property type="match status" value="1"/>
</dbReference>
<dbReference type="GO" id="GO:0005829">
    <property type="term" value="C:cytosol"/>
    <property type="evidence" value="ECO:0007669"/>
    <property type="project" value="TreeGrafter"/>
</dbReference>
<feature type="short sequence motif" description="'KMSKS' region" evidence="7">
    <location>
        <begin position="244"/>
        <end position="248"/>
    </location>
</feature>
<evidence type="ECO:0000256" key="3">
    <source>
        <dbReference type="ARBA" id="ARBA00022741"/>
    </source>
</evidence>
<feature type="binding site" evidence="7">
    <location>
        <position position="129"/>
    </location>
    <ligand>
        <name>Zn(2+)</name>
        <dbReference type="ChEBI" id="CHEBI:29105"/>
    </ligand>
</feature>
<dbReference type="EMBL" id="WBVO01000008">
    <property type="protein sequence ID" value="KAB2808624.1"/>
    <property type="molecule type" value="Genomic_DNA"/>
</dbReference>
<dbReference type="GO" id="GO:0004818">
    <property type="term" value="F:glutamate-tRNA ligase activity"/>
    <property type="evidence" value="ECO:0007669"/>
    <property type="project" value="TreeGrafter"/>
</dbReference>
<dbReference type="SUPFAM" id="SSF52374">
    <property type="entry name" value="Nucleotidylyl transferase"/>
    <property type="match status" value="1"/>
</dbReference>
<dbReference type="RefSeq" id="WP_151667719.1">
    <property type="nucleotide sequence ID" value="NZ_WBVO01000008.1"/>
</dbReference>
<dbReference type="GO" id="GO:0005524">
    <property type="term" value="F:ATP binding"/>
    <property type="evidence" value="ECO:0007669"/>
    <property type="project" value="UniProtKB-KW"/>
</dbReference>
<comment type="similarity">
    <text evidence="7">Belongs to the class-I aminoacyl-tRNA synthetase family. GluQ subfamily.</text>
</comment>
<keyword evidence="4 7" id="KW-0862">Zinc</keyword>
<keyword evidence="11" id="KW-1185">Reference proteome</keyword>
<dbReference type="NCBIfam" id="NF004315">
    <property type="entry name" value="PRK05710.1-4"/>
    <property type="match status" value="1"/>
</dbReference>
<feature type="binding site" evidence="7">
    <location>
        <begin position="9"/>
        <end position="13"/>
    </location>
    <ligand>
        <name>L-glutamate</name>
        <dbReference type="ChEBI" id="CHEBI:29985"/>
    </ligand>
</feature>
<feature type="binding site" evidence="7">
    <location>
        <position position="247"/>
    </location>
    <ligand>
        <name>ATP</name>
        <dbReference type="ChEBI" id="CHEBI:30616"/>
    </ligand>
</feature>
<proteinExistence type="inferred from homology"/>
<dbReference type="PRINTS" id="PR00987">
    <property type="entry name" value="TRNASYNTHGLU"/>
</dbReference>
<feature type="binding site" evidence="7">
    <location>
        <position position="103"/>
    </location>
    <ligand>
        <name>Zn(2+)</name>
        <dbReference type="ChEBI" id="CHEBI:29105"/>
    </ligand>
</feature>
<keyword evidence="8" id="KW-0648">Protein biosynthesis</keyword>
<reference evidence="10 11" key="1">
    <citation type="submission" date="2019-09" db="EMBL/GenBank/DDBJ databases">
        <title>Genomes of family Cryomorphaceae.</title>
        <authorList>
            <person name="Bowman J.P."/>
        </authorList>
    </citation>
    <scope>NUCLEOTIDE SEQUENCE [LARGE SCALE GENOMIC DNA]</scope>
    <source>
        <strain evidence="10 11">LMG 25704</strain>
    </source>
</reference>
<keyword evidence="2 7" id="KW-0479">Metal-binding</keyword>
<dbReference type="InterPro" id="IPR020058">
    <property type="entry name" value="Glu/Gln-tRNA-synth_Ib_cat-dom"/>
</dbReference>
<dbReference type="EC" id="6.1.1.-" evidence="7"/>